<evidence type="ECO:0008006" key="6">
    <source>
        <dbReference type="Google" id="ProtNLM"/>
    </source>
</evidence>
<feature type="domain" description="ATPase PglY 5th" evidence="2">
    <location>
        <begin position="864"/>
        <end position="963"/>
    </location>
</feature>
<dbReference type="Pfam" id="PF26382">
    <property type="entry name" value="BREX_PglY_6th"/>
    <property type="match status" value="1"/>
</dbReference>
<dbReference type="Proteomes" id="UP000004705">
    <property type="component" value="Chromosome"/>
</dbReference>
<evidence type="ECO:0000259" key="3">
    <source>
        <dbReference type="Pfam" id="PF26382"/>
    </source>
</evidence>
<feature type="compositionally biased region" description="Basic and acidic residues" evidence="1">
    <location>
        <begin position="1200"/>
        <end position="1211"/>
    </location>
</feature>
<organism evidence="4 5">
    <name type="scientific">Saccharomonospora azurea NA-128</name>
    <dbReference type="NCBI Taxonomy" id="882081"/>
    <lineage>
        <taxon>Bacteria</taxon>
        <taxon>Bacillati</taxon>
        <taxon>Actinomycetota</taxon>
        <taxon>Actinomycetes</taxon>
        <taxon>Pseudonocardiales</taxon>
        <taxon>Pseudonocardiaceae</taxon>
        <taxon>Saccharomonospora</taxon>
    </lineage>
</organism>
<dbReference type="HOGENOM" id="CLU_269246_0_0_11"/>
<feature type="region of interest" description="Disordered" evidence="1">
    <location>
        <begin position="1193"/>
        <end position="1254"/>
    </location>
</feature>
<accession>H8G501</accession>
<dbReference type="OrthoDB" id="3201900at2"/>
<sequence>MSTNEVYLRDVLDIPESVHAGDFKVELTGGFTATEARVAEYVVTDQLRGAFDKALGIVRAAVRDGSSHAAYLHGSFGSGKSHFLTVLHAVLNNHPAARAKPGLQPVIADHDDWLRGKKFLMVPYHLVGATDLDSAILGGYVNTVRALHPDQPTPAVYRADAMLDDARRYREARGDAAFVDWLSIGATTPVPAGSGVDGEDDLDLDLDLDLGPADEGADLGDTGWTGEQLDRAFTAPAGDPVRDRLVQALLSGPMSSYVRGATGDAEAFLPLENGLAIITRHARDLGYDGLILFLDELILWLQAHMSDRQFVNNQVSKLVKLIESGDASRVLPIVSFISRQRDLSKLVGEDVTGAEVKELERQVEYLAGRFDTVSLEDRNLPAIIKERVLKPRPGGREILDAAFAGIESAKQADRDVLLDSAGATGADWQDFRDVYPLSPALLNVLVALSGALQRERTGLKLLQEMLRRRRDDMKVGELIPLGDLWDVLADGAGEAFTDRLRREAEAAQRFYAKARAWLVDRHGEHTQQFRATDRLVKTLILAALAPQVPALTRLTGGRLAALNHGSLRARTVSAGSLAVTRLRELQAEFGELRHEGDEDPVFRLQLSDLDVEPYLDAVGERDTVGARRLWLRQQLWSELGIKYTDDFVCEKEIVWKGTRRTAEFVFANVRDEHELPDAQFLPSTPGRIRFVLDYPFDDTGDYTPRHDAERIHRMRRSDVTAATVIWLPHFFSAQKSAQLGRLLKINYLLERDRLDDYAGNRSADERVKIRHQLEAQRDTLESQLTASLRQLYGIAGGDDTTIGAPVGEDGHVMSLHPGHQPRLAGGAGFQYNALALADSLFDKLYPKHPNFDPNGNRKAVTPGELRTVLDWITKAMEDGSRRVVVDRNHLALVRRIVHPLELGEVSDGPLNVSTEWRRRIEQAATQRGVTGDLRVEDIRTWITEAGYTGLDKLVVNLVIATYALLADRTWTLHGSVLRQPPELDKIGPGHALRAQRLPEAAEFATARERAAALFGVVVPDTRFARNINRLAEGVRAKVAELETPVNGVRRMLDRHADALGLAGRPDARRAVATRDAADLLAALSAATDDTDLVNRLAQASYDTADTVLATTMTAAPKLADALRDVEWSLVASVRGFAGRGDLIGNRADALLDELTHTAEADEFTRQLAPVLTELGSKAVALVSEAARLAAVVNPGPAPEKTPEPVPEKTGERPSPPDGQAGADTVSLTDNGQPAVSRREPAPRRAPRRVRAGAAEGELAALLDGVRAEIRDYAREHPGAEIEVVWRTVGGEDSAG</sequence>
<keyword evidence="5" id="KW-1185">Reference proteome</keyword>
<dbReference type="EMBL" id="CM001466">
    <property type="protein sequence ID" value="EHY90218.1"/>
    <property type="molecule type" value="Genomic_DNA"/>
</dbReference>
<evidence type="ECO:0000256" key="1">
    <source>
        <dbReference type="SAM" id="MobiDB-lite"/>
    </source>
</evidence>
<protein>
    <recommendedName>
        <fullName evidence="6">PglY protein</fullName>
    </recommendedName>
</protein>
<proteinExistence type="predicted"/>
<name>H8G501_9PSEU</name>
<dbReference type="RefSeq" id="WP_005443481.1">
    <property type="nucleotide sequence ID" value="NZ_CM001466.1"/>
</dbReference>
<dbReference type="Pfam" id="PF26381">
    <property type="entry name" value="BREX_PglY_5th"/>
    <property type="match status" value="1"/>
</dbReference>
<evidence type="ECO:0000313" key="4">
    <source>
        <dbReference type="EMBL" id="EHY90218.1"/>
    </source>
</evidence>
<dbReference type="InterPro" id="IPR058747">
    <property type="entry name" value="PglY_C"/>
</dbReference>
<reference evidence="4 5" key="1">
    <citation type="journal article" date="2012" name="Stand. Genomic Sci.">
        <title>Genome sequence of the soil bacterium Saccharomonospora azurea type strain (NA-128(T)).</title>
        <authorList>
            <person name="Klenk H.P."/>
            <person name="Held B."/>
            <person name="Lucas S."/>
            <person name="Lapidus A."/>
            <person name="Copeland A."/>
            <person name="Hammon N."/>
            <person name="Pitluck S."/>
            <person name="Goodwin L.A."/>
            <person name="Han C."/>
            <person name="Tapia R."/>
            <person name="Brambilla E.M."/>
            <person name="Potter G."/>
            <person name="Land M."/>
            <person name="Ivanova N."/>
            <person name="Rohde M."/>
            <person name="Goker M."/>
            <person name="Detter J.C."/>
            <person name="Kyrpides N.C."/>
            <person name="Woyke T."/>
        </authorList>
    </citation>
    <scope>NUCLEOTIDE SEQUENCE [LARGE SCALE GENOMIC DNA]</scope>
    <source>
        <strain evidence="4 5">NA-128</strain>
    </source>
</reference>
<feature type="domain" description="ATPase PglY C-terminal" evidence="3">
    <location>
        <begin position="1007"/>
        <end position="1186"/>
    </location>
</feature>
<evidence type="ECO:0000313" key="5">
    <source>
        <dbReference type="Proteomes" id="UP000004705"/>
    </source>
</evidence>
<gene>
    <name evidence="4" type="ORF">SacazDRAFT_03341</name>
</gene>
<dbReference type="InterPro" id="IPR058748">
    <property type="entry name" value="PglY_5th"/>
</dbReference>
<evidence type="ECO:0000259" key="2">
    <source>
        <dbReference type="Pfam" id="PF26381"/>
    </source>
</evidence>